<dbReference type="Pfam" id="PF08285">
    <property type="entry name" value="DPM3"/>
    <property type="match status" value="1"/>
</dbReference>
<keyword evidence="6 7" id="KW-0472">Membrane</keyword>
<keyword evidence="5 7" id="KW-1133">Transmembrane helix</keyword>
<dbReference type="PANTHER" id="PTHR16433:SF0">
    <property type="entry name" value="DOLICHOL-PHOSPHATE MANNOSYLTRANSFERASE SUBUNIT 3"/>
    <property type="match status" value="1"/>
</dbReference>
<accession>A0ABY7DVJ3</accession>
<evidence type="ECO:0000256" key="4">
    <source>
        <dbReference type="ARBA" id="ARBA00022824"/>
    </source>
</evidence>
<dbReference type="Proteomes" id="UP001164746">
    <property type="component" value="Chromosome 3"/>
</dbReference>
<keyword evidence="4 7" id="KW-0256">Endoplasmic reticulum</keyword>
<feature type="transmembrane region" description="Helical" evidence="7">
    <location>
        <begin position="29"/>
        <end position="50"/>
    </location>
</feature>
<comment type="function">
    <text evidence="7">Stabilizer subunit of the dolichol-phosphate mannose (DPM) synthase complex; tethers catalytic subunit to the ER.</text>
</comment>
<evidence type="ECO:0000256" key="5">
    <source>
        <dbReference type="ARBA" id="ARBA00022989"/>
    </source>
</evidence>
<evidence type="ECO:0000256" key="2">
    <source>
        <dbReference type="ARBA" id="ARBA00010430"/>
    </source>
</evidence>
<evidence type="ECO:0000256" key="7">
    <source>
        <dbReference type="RuleBase" id="RU365085"/>
    </source>
</evidence>
<comment type="subunit">
    <text evidence="7">Component of the dolichol-phosphate mannose (DPM) synthase complex.</text>
</comment>
<evidence type="ECO:0000256" key="3">
    <source>
        <dbReference type="ARBA" id="ARBA00022692"/>
    </source>
</evidence>
<keyword evidence="9" id="KW-1185">Reference proteome</keyword>
<dbReference type="InterPro" id="IPR013174">
    <property type="entry name" value="DPM3"/>
</dbReference>
<reference evidence="8" key="1">
    <citation type="submission" date="2022-11" db="EMBL/GenBank/DDBJ databases">
        <title>Centuries of genome instability and evolution in soft-shell clam transmissible cancer (bioRxiv).</title>
        <authorList>
            <person name="Hart S.F.M."/>
            <person name="Yonemitsu M.A."/>
            <person name="Giersch R.M."/>
            <person name="Beal B.F."/>
            <person name="Arriagada G."/>
            <person name="Davis B.W."/>
            <person name="Ostrander E.A."/>
            <person name="Goff S.P."/>
            <person name="Metzger M.J."/>
        </authorList>
    </citation>
    <scope>NUCLEOTIDE SEQUENCE</scope>
    <source>
        <strain evidence="8">MELC-2E11</strain>
        <tissue evidence="8">Siphon/mantle</tissue>
    </source>
</reference>
<proteinExistence type="inferred from homology"/>
<comment type="caution">
    <text evidence="7">Lacks conserved residue(s) required for the propagation of feature annotation.</text>
</comment>
<comment type="similarity">
    <text evidence="2 7">Belongs to the DPM3 family.</text>
</comment>
<name>A0ABY7DVJ3_MYAAR</name>
<keyword evidence="3 7" id="KW-0812">Transmembrane</keyword>
<sequence length="108" mass="12093">MLKIICYHIRHVGKEEGINTGDSLSIPKLFQWLMAGGAFLALWISLLLGYIDSDINDSTKDVILFLYSVAVIGYRVATFNDCVQSAEELQNDITEAKKDLMAKGFNFD</sequence>
<dbReference type="EMBL" id="CP111014">
    <property type="protein sequence ID" value="WAR00711.1"/>
    <property type="molecule type" value="Genomic_DNA"/>
</dbReference>
<gene>
    <name evidence="8" type="ORF">MAR_025083</name>
</gene>
<protein>
    <recommendedName>
        <fullName evidence="7">Dolichol-phosphate mannosyltransferase subunit 3</fullName>
    </recommendedName>
</protein>
<comment type="pathway">
    <text evidence="7">Protein modification; protein glycosylation.</text>
</comment>
<evidence type="ECO:0000256" key="6">
    <source>
        <dbReference type="ARBA" id="ARBA00023136"/>
    </source>
</evidence>
<evidence type="ECO:0000256" key="1">
    <source>
        <dbReference type="ARBA" id="ARBA00004477"/>
    </source>
</evidence>
<evidence type="ECO:0000313" key="9">
    <source>
        <dbReference type="Proteomes" id="UP001164746"/>
    </source>
</evidence>
<evidence type="ECO:0000313" key="8">
    <source>
        <dbReference type="EMBL" id="WAR00711.1"/>
    </source>
</evidence>
<comment type="subcellular location">
    <subcellularLocation>
        <location evidence="1 7">Endoplasmic reticulum membrane</location>
        <topology evidence="1 7">Multi-pass membrane protein</topology>
    </subcellularLocation>
</comment>
<organism evidence="8 9">
    <name type="scientific">Mya arenaria</name>
    <name type="common">Soft-shell clam</name>
    <dbReference type="NCBI Taxonomy" id="6604"/>
    <lineage>
        <taxon>Eukaryota</taxon>
        <taxon>Metazoa</taxon>
        <taxon>Spiralia</taxon>
        <taxon>Lophotrochozoa</taxon>
        <taxon>Mollusca</taxon>
        <taxon>Bivalvia</taxon>
        <taxon>Autobranchia</taxon>
        <taxon>Heteroconchia</taxon>
        <taxon>Euheterodonta</taxon>
        <taxon>Imparidentia</taxon>
        <taxon>Neoheterodontei</taxon>
        <taxon>Myida</taxon>
        <taxon>Myoidea</taxon>
        <taxon>Myidae</taxon>
        <taxon>Mya</taxon>
    </lineage>
</organism>
<dbReference type="PANTHER" id="PTHR16433">
    <property type="entry name" value="DOLICHOL-PHOSPHATE MANNOSYLTRANSFERASE SUBUNIT 3"/>
    <property type="match status" value="1"/>
</dbReference>